<evidence type="ECO:0000313" key="4">
    <source>
        <dbReference type="EMBL" id="MBQ0935744.1"/>
    </source>
</evidence>
<evidence type="ECO:0000259" key="3">
    <source>
        <dbReference type="Pfam" id="PF05567"/>
    </source>
</evidence>
<dbReference type="Proteomes" id="UP000672097">
    <property type="component" value="Unassembled WGS sequence"/>
</dbReference>
<dbReference type="Pfam" id="PF05567">
    <property type="entry name" value="T4P_PilY1"/>
    <property type="match status" value="1"/>
</dbReference>
<keyword evidence="1" id="KW-0479">Metal-binding</keyword>
<evidence type="ECO:0000256" key="1">
    <source>
        <dbReference type="ARBA" id="ARBA00022723"/>
    </source>
</evidence>
<dbReference type="RefSeq" id="WP_210808940.1">
    <property type="nucleotide sequence ID" value="NZ_JAGQDG010000003.1"/>
</dbReference>
<keyword evidence="5" id="KW-1185">Reference proteome</keyword>
<sequence>MADSNWQIWQRLRAPAWARGLLAASAVGVLAWAVAQSQVTSAIGSFLEYGGQVIGPSGTPTLGSTNDVNGSDIVRWTSYFNSRIESPFEAVGTVTLPANHTWAAGSALRPANTTLEWKVGPTWTATEPANGTVVSEVRWVMSSKFKGATSTVSKAVNFSGTGDGFRIIPYGDGLYVVNHHSSGTVLKCRSAVDGQTCPNWPANGFAFAANAGTALNSNGPFRTPNVPLEAMNQSTGELFVGVDSPNGPTIVCTDLNKRASCGSWVVDPGGGTWNAITGMSAIGKFYYVLTLRGNLVCFDIDTRQSCGSTNYPSSYDTGYGGPTSVAYSDRLFFSNNTGKIFCHDPARAGPCVGWSTNGVGVGGGRLGLYPFMNANGTPRGACNAGGDCVTLDGQRVTAPQSYTSFIASYGLFSSVFGQASYQFHNMAGIVGSKVYGANSTTAACYDFATQTMCGTWASPGGRVLYPYTTRMDPIRPSCLMILGDSAQAMIFDPATGGECKNGIPATLPDFVFNPVSDYFQCDPSRANIRAWGKLRLSPSLPWGGPRGLDRVTATLKDANGALLPALYKPVRNFPSNGYQLDLSDVPYSKYPALRIALELHSPSLLPSEAIFGIDLTYDGDPIQVCVGTKAPAAPDCQTGSSVTVNTRAIDYSAGVFQESLTASTVMSPGGLSIGYSAVATPTSPRAVLSSLGPRDPKTYVLQGRWALQQFSGDLWAFGLAPNGRLDNSSHLSAQATTLAPGARPMFTAAGGQAGLQAVKPLQWSQLNAAQQEWLNLNQYGVADGRGGARLDYLRGVDGSFRARGGKSLGPVINSSPAMLLPSATMSLNERNYPGYTAYRAGTTRPHPIALFGGNDGALHAYEVRTGSLREAWSFVPEVMLRKAANFSDPNIMGIRTNPYFVDNIPMVGHVNTGSSADGWRAVAVVTYGRGARAITALDVTRPDLSHGSGVLFEYTNASDPELKDLGYIISQPVSNNAMVSQQIVQLAEGSGRRPAVLVGNGINSNDGQGGADASGTGKAVLYAFYLDQGGNRRWQRWAVDELWAGAASEPGLSVSNGLSTPTPVDVDDDGRIDLVYAGDLQGNLWRFDIRNPATAGVTRLFKTEAQQPITQAPFVAVNPLASGCGNHSGSSTPASKRCWQVVFSTGAPISPLQGSSNVSTQSLYGVLDKGTGASVARASLTPIPFESNQVIQGVEYRALKPTTVAYQSGAMGWVIDLQAYEHGVGAPRQQPTGLVMFSSVRPTTPDRAINVCIGARSWLNEVDPLQGYSAQLSFDTNGDGQIDGQDRFNPTSAKPLTPSGMSVSGAQFGPPAVLLAASNQAQQMSLLLPSLGQDTAQANSWSGGTTLGSSSTAVGSNSAALTHANKSKLGRMSWREVY</sequence>
<dbReference type="InterPro" id="IPR011044">
    <property type="entry name" value="Quino_amine_DH_bsu"/>
</dbReference>
<dbReference type="SUPFAM" id="SSF50969">
    <property type="entry name" value="YVTN repeat-like/Quinoprotein amine dehydrogenase"/>
    <property type="match status" value="1"/>
</dbReference>
<dbReference type="EMBL" id="JAGQDG010000003">
    <property type="protein sequence ID" value="MBQ0935744.1"/>
    <property type="molecule type" value="Genomic_DNA"/>
</dbReference>
<accession>A0ABS5DXF0</accession>
<reference evidence="4 5" key="1">
    <citation type="submission" date="2021-04" db="EMBL/GenBank/DDBJ databases">
        <title>The genome sequence of type strain Ideonella paludis KCTC 32238.</title>
        <authorList>
            <person name="Liu Y."/>
        </authorList>
    </citation>
    <scope>NUCLEOTIDE SEQUENCE [LARGE SCALE GENOMIC DNA]</scope>
    <source>
        <strain evidence="4 5">KCTC 32238</strain>
    </source>
</reference>
<gene>
    <name evidence="4" type="ORF">KAK11_10425</name>
</gene>
<feature type="domain" description="PilY1 beta-propeller" evidence="3">
    <location>
        <begin position="808"/>
        <end position="1175"/>
    </location>
</feature>
<organism evidence="4 5">
    <name type="scientific">Ideonella paludis</name>
    <dbReference type="NCBI Taxonomy" id="1233411"/>
    <lineage>
        <taxon>Bacteria</taxon>
        <taxon>Pseudomonadati</taxon>
        <taxon>Pseudomonadota</taxon>
        <taxon>Betaproteobacteria</taxon>
        <taxon>Burkholderiales</taxon>
        <taxon>Sphaerotilaceae</taxon>
        <taxon>Ideonella</taxon>
    </lineage>
</organism>
<keyword evidence="2" id="KW-0106">Calcium</keyword>
<evidence type="ECO:0000313" key="5">
    <source>
        <dbReference type="Proteomes" id="UP000672097"/>
    </source>
</evidence>
<dbReference type="InterPro" id="IPR008707">
    <property type="entry name" value="B-propeller_PilY1"/>
</dbReference>
<proteinExistence type="predicted"/>
<name>A0ABS5DXF0_9BURK</name>
<evidence type="ECO:0000256" key="2">
    <source>
        <dbReference type="ARBA" id="ARBA00022837"/>
    </source>
</evidence>
<comment type="caution">
    <text evidence="4">The sequence shown here is derived from an EMBL/GenBank/DDBJ whole genome shotgun (WGS) entry which is preliminary data.</text>
</comment>
<protein>
    <recommendedName>
        <fullName evidence="3">PilY1 beta-propeller domain-containing protein</fullName>
    </recommendedName>
</protein>